<dbReference type="InterPro" id="IPR001789">
    <property type="entry name" value="Sig_transdc_resp-reg_receiver"/>
</dbReference>
<dbReference type="EMBL" id="JBBMFE010000008">
    <property type="protein sequence ID" value="MEQ2472856.1"/>
    <property type="molecule type" value="Genomic_DNA"/>
</dbReference>
<dbReference type="Gene3D" id="3.40.50.2300">
    <property type="match status" value="1"/>
</dbReference>
<dbReference type="PROSITE" id="PS50110">
    <property type="entry name" value="RESPONSE_REGULATORY"/>
    <property type="match status" value="1"/>
</dbReference>
<comment type="caution">
    <text evidence="5">The sequence shown here is derived from an EMBL/GenBank/DDBJ whole genome shotgun (WGS) entry which is preliminary data.</text>
</comment>
<dbReference type="InterPro" id="IPR011006">
    <property type="entry name" value="CheY-like_superfamily"/>
</dbReference>
<dbReference type="InterPro" id="IPR007492">
    <property type="entry name" value="LytTR_DNA-bd_dom"/>
</dbReference>
<protein>
    <recommendedName>
        <fullName evidence="1">Stage 0 sporulation protein A homolog</fullName>
    </recommendedName>
</protein>
<organism evidence="5 6">
    <name type="scientific">Laedolimicola intestinihominis</name>
    <dbReference type="NCBI Taxonomy" id="3133166"/>
    <lineage>
        <taxon>Bacteria</taxon>
        <taxon>Bacillati</taxon>
        <taxon>Bacillota</taxon>
        <taxon>Clostridia</taxon>
        <taxon>Lachnospirales</taxon>
        <taxon>Lachnospiraceae</taxon>
        <taxon>Laedolimicola</taxon>
    </lineage>
</organism>
<dbReference type="SMART" id="SM00850">
    <property type="entry name" value="LytTR"/>
    <property type="match status" value="1"/>
</dbReference>
<accession>A0ABV1FIF7</accession>
<dbReference type="InterPro" id="IPR046947">
    <property type="entry name" value="LytR-like"/>
</dbReference>
<keyword evidence="3" id="KW-0597">Phosphoprotein</keyword>
<dbReference type="Pfam" id="PF04397">
    <property type="entry name" value="LytTR"/>
    <property type="match status" value="1"/>
</dbReference>
<dbReference type="SUPFAM" id="SSF52172">
    <property type="entry name" value="CheY-like"/>
    <property type="match status" value="1"/>
</dbReference>
<evidence type="ECO:0000256" key="3">
    <source>
        <dbReference type="PROSITE-ProRule" id="PRU00169"/>
    </source>
</evidence>
<dbReference type="RefSeq" id="WP_349164700.1">
    <property type="nucleotide sequence ID" value="NZ_JBBMFE010000008.1"/>
</dbReference>
<dbReference type="PANTHER" id="PTHR37299">
    <property type="entry name" value="TRANSCRIPTIONAL REGULATOR-RELATED"/>
    <property type="match status" value="1"/>
</dbReference>
<dbReference type="Pfam" id="PF00072">
    <property type="entry name" value="Response_reg"/>
    <property type="match status" value="1"/>
</dbReference>
<proteinExistence type="predicted"/>
<reference evidence="5 6" key="1">
    <citation type="submission" date="2024-03" db="EMBL/GenBank/DDBJ databases">
        <title>Human intestinal bacterial collection.</title>
        <authorList>
            <person name="Pauvert C."/>
            <person name="Hitch T.C.A."/>
            <person name="Clavel T."/>
        </authorList>
    </citation>
    <scope>NUCLEOTIDE SEQUENCE [LARGE SCALE GENOMIC DNA]</scope>
    <source>
        <strain evidence="5 6">CLA-AA-H132</strain>
    </source>
</reference>
<feature type="domain" description="Response regulatory" evidence="4">
    <location>
        <begin position="3"/>
        <end position="122"/>
    </location>
</feature>
<keyword evidence="6" id="KW-1185">Reference proteome</keyword>
<evidence type="ECO:0000259" key="4">
    <source>
        <dbReference type="PROSITE" id="PS50110"/>
    </source>
</evidence>
<evidence type="ECO:0000313" key="5">
    <source>
        <dbReference type="EMBL" id="MEQ2472856.1"/>
    </source>
</evidence>
<gene>
    <name evidence="5" type="ORF">WMO29_10215</name>
</gene>
<dbReference type="PANTHER" id="PTHR37299:SF1">
    <property type="entry name" value="STAGE 0 SPORULATION PROTEIN A HOMOLOG"/>
    <property type="match status" value="1"/>
</dbReference>
<dbReference type="Gene3D" id="2.40.50.1020">
    <property type="entry name" value="LytTr DNA-binding domain"/>
    <property type="match status" value="1"/>
</dbReference>
<comment type="function">
    <text evidence="2">May play the central regulatory role in sporulation. It may be an element of the effector pathway responsible for the activation of sporulation genes in response to nutritional stress. Spo0A may act in concert with spo0H (a sigma factor) to control the expression of some genes that are critical to the sporulation process.</text>
</comment>
<keyword evidence="5" id="KW-0238">DNA-binding</keyword>
<sequence>MLKIGFCDDDLSILKELQVLLDHYRVEKNRELAYTAYQSPLELLADMEKGLRFDILFLDVLMPGQTGIEAAREIREFDTAVKIIFLTSSAEFAVESYTVGAYFYQLKPIWAESFYRLMDSVIAECKKAEQRSLIMRCKTGITRIELEKLICCEVMGRTLLFCMEDGRTLESQGKLDDLAGQLAIYENFLRPHRSYLINMDYIRTLSSKSIVMQNQEEIPIPHGKYSDIKTRYLEYAFERQGIVV</sequence>
<name>A0ABV1FIF7_9FIRM</name>
<dbReference type="GO" id="GO:0003677">
    <property type="term" value="F:DNA binding"/>
    <property type="evidence" value="ECO:0007669"/>
    <property type="project" value="UniProtKB-KW"/>
</dbReference>
<dbReference type="Proteomes" id="UP001438008">
    <property type="component" value="Unassembled WGS sequence"/>
</dbReference>
<evidence type="ECO:0000256" key="2">
    <source>
        <dbReference type="ARBA" id="ARBA00024867"/>
    </source>
</evidence>
<evidence type="ECO:0000256" key="1">
    <source>
        <dbReference type="ARBA" id="ARBA00018672"/>
    </source>
</evidence>
<dbReference type="SMART" id="SM00448">
    <property type="entry name" value="REC"/>
    <property type="match status" value="1"/>
</dbReference>
<feature type="modified residue" description="4-aspartylphosphate" evidence="3">
    <location>
        <position position="59"/>
    </location>
</feature>
<evidence type="ECO:0000313" key="6">
    <source>
        <dbReference type="Proteomes" id="UP001438008"/>
    </source>
</evidence>